<dbReference type="STRING" id="1450537.A0A395I8Y2"/>
<dbReference type="OrthoDB" id="4503189at2759"/>
<protein>
    <submittedName>
        <fullName evidence="1">Uncharacterized protein</fullName>
    </submittedName>
</protein>
<organism evidence="1 2">
    <name type="scientific">Aspergillus homomorphus (strain CBS 101889)</name>
    <dbReference type="NCBI Taxonomy" id="1450537"/>
    <lineage>
        <taxon>Eukaryota</taxon>
        <taxon>Fungi</taxon>
        <taxon>Dikarya</taxon>
        <taxon>Ascomycota</taxon>
        <taxon>Pezizomycotina</taxon>
        <taxon>Eurotiomycetes</taxon>
        <taxon>Eurotiomycetidae</taxon>
        <taxon>Eurotiales</taxon>
        <taxon>Aspergillaceae</taxon>
        <taxon>Aspergillus</taxon>
        <taxon>Aspergillus subgen. Circumdati</taxon>
    </lineage>
</organism>
<dbReference type="GeneID" id="37198899"/>
<evidence type="ECO:0000313" key="1">
    <source>
        <dbReference type="EMBL" id="RAL16491.1"/>
    </source>
</evidence>
<gene>
    <name evidence="1" type="ORF">BO97DRAFT_402890</name>
</gene>
<dbReference type="AlphaFoldDB" id="A0A395I8Y2"/>
<evidence type="ECO:0000313" key="2">
    <source>
        <dbReference type="Proteomes" id="UP000248961"/>
    </source>
</evidence>
<reference evidence="1 2" key="1">
    <citation type="submission" date="2018-02" db="EMBL/GenBank/DDBJ databases">
        <title>The genomes of Aspergillus section Nigri reveals drivers in fungal speciation.</title>
        <authorList>
            <consortium name="DOE Joint Genome Institute"/>
            <person name="Vesth T.C."/>
            <person name="Nybo J."/>
            <person name="Theobald S."/>
            <person name="Brandl J."/>
            <person name="Frisvad J.C."/>
            <person name="Nielsen K.F."/>
            <person name="Lyhne E.K."/>
            <person name="Kogle M.E."/>
            <person name="Kuo A."/>
            <person name="Riley R."/>
            <person name="Clum A."/>
            <person name="Nolan M."/>
            <person name="Lipzen A."/>
            <person name="Salamov A."/>
            <person name="Henrissat B."/>
            <person name="Wiebenga A."/>
            <person name="De vries R.P."/>
            <person name="Grigoriev I.V."/>
            <person name="Mortensen U.H."/>
            <person name="Andersen M.R."/>
            <person name="Baker S.E."/>
        </authorList>
    </citation>
    <scope>NUCLEOTIDE SEQUENCE [LARGE SCALE GENOMIC DNA]</scope>
    <source>
        <strain evidence="1 2">CBS 101889</strain>
    </source>
</reference>
<keyword evidence="2" id="KW-1185">Reference proteome</keyword>
<proteinExistence type="predicted"/>
<accession>A0A395I8Y2</accession>
<sequence>MRIPSSQPNPDDLQAICVTNGKRIKDKIADLCGDDTKVAMQQFSDTCASAGYKVGMLDRKLSHRRILSAMFYVVNDTFTISGVSSSTAVPNPTKTGSVDVTPTVSSSIISGSISSPSPSFRPSFRPSSSPSAYPSPIVSAGSSDRHVPAAAFAAVVFFGFAAAL</sequence>
<name>A0A395I8Y2_ASPHC</name>
<dbReference type="VEuPathDB" id="FungiDB:BO97DRAFT_402890"/>
<dbReference type="RefSeq" id="XP_025555645.1">
    <property type="nucleotide sequence ID" value="XM_025694610.1"/>
</dbReference>
<dbReference type="EMBL" id="KZ824269">
    <property type="protein sequence ID" value="RAL16491.1"/>
    <property type="molecule type" value="Genomic_DNA"/>
</dbReference>
<dbReference type="Proteomes" id="UP000248961">
    <property type="component" value="Unassembled WGS sequence"/>
</dbReference>